<dbReference type="STRING" id="483218.BACPEC_02106"/>
<evidence type="ECO:0000313" key="6">
    <source>
        <dbReference type="Proteomes" id="UP000003136"/>
    </source>
</evidence>
<protein>
    <recommendedName>
        <fullName evidence="4">Methyl-accepting transducer domain-containing protein</fullName>
    </recommendedName>
</protein>
<dbReference type="InterPro" id="IPR004089">
    <property type="entry name" value="MCPsignal_dom"/>
</dbReference>
<dbReference type="Proteomes" id="UP000003136">
    <property type="component" value="Unassembled WGS sequence"/>
</dbReference>
<dbReference type="GO" id="GO:0004888">
    <property type="term" value="F:transmembrane signaling receptor activity"/>
    <property type="evidence" value="ECO:0007669"/>
    <property type="project" value="InterPro"/>
</dbReference>
<evidence type="ECO:0000313" key="5">
    <source>
        <dbReference type="EMBL" id="EEC57597.1"/>
    </source>
</evidence>
<dbReference type="GO" id="GO:0016020">
    <property type="term" value="C:membrane"/>
    <property type="evidence" value="ECO:0007669"/>
    <property type="project" value="InterPro"/>
</dbReference>
<dbReference type="InterPro" id="IPR025991">
    <property type="entry name" value="Chemoreceptor_zinc-bind_dom"/>
</dbReference>
<dbReference type="eggNOG" id="COG0840">
    <property type="taxonomic scope" value="Bacteria"/>
</dbReference>
<comment type="similarity">
    <text evidence="2">Belongs to the methyl-accepting chemotaxis (MCP) protein family.</text>
</comment>
<name>B7ASQ1_9FIRM</name>
<dbReference type="InterPro" id="IPR004090">
    <property type="entry name" value="Chemotax_Me-accpt_rcpt"/>
</dbReference>
<dbReference type="Gene3D" id="1.10.287.950">
    <property type="entry name" value="Methyl-accepting chemotaxis protein"/>
    <property type="match status" value="1"/>
</dbReference>
<sequence length="451" mass="50724">MILHAKKQDDETEQIISYMNSAARNEYIFPDAAEEGSKPLTEAYSQMLKKFINADNQVAMDLNNAMSVIGNSSNVKSLLEIAANQKRSIATIVEDSKKLTDSIAESENILGNIQQNVQEADAQSEECSRIMRDTVNSVNGSYEELLSSCEALEGFKKKAEQIDDIMKLVASLSTKTQLLSLNAKIEATKAGEYGRGFSVVADEIGRLSSDTQKSMSRISEYVSAIKSDIDVLVTQMSQLRNTLDACKVNADESDKHIANMGDSMNSIMDQIDDAFAQTTTQNDSAKIFLDQLANVEKDSESLIEHCQDPARDMYTISRTIDKIRGNVARKQAKLSNSQWIDIYIVDHMIFTWRLYNMIAGFETLELKNLNRPQRCKFGLWYNAEDKDYLRSNPVFAEAGRVHDELHHLAVECYNANENGDKEAAMDYFRQAQEEYGVYAATMEKVKLLFND</sequence>
<dbReference type="GO" id="GO:0007165">
    <property type="term" value="P:signal transduction"/>
    <property type="evidence" value="ECO:0007669"/>
    <property type="project" value="UniProtKB-KW"/>
</dbReference>
<reference evidence="5 6" key="1">
    <citation type="submission" date="2008-11" db="EMBL/GenBank/DDBJ databases">
        <title>Draft genome sequence of Bacteroides pectinophilus (ATCC 43243).</title>
        <authorList>
            <person name="Sudarsanam P."/>
            <person name="Ley R."/>
            <person name="Guruge J."/>
            <person name="Turnbaugh P.J."/>
            <person name="Mahowald M."/>
            <person name="Liep D."/>
            <person name="Gordon J."/>
        </authorList>
    </citation>
    <scope>NUCLEOTIDE SEQUENCE [LARGE SCALE GENOMIC DNA]</scope>
    <source>
        <strain evidence="5 6">ATCC 43243</strain>
    </source>
</reference>
<evidence type="ECO:0000256" key="1">
    <source>
        <dbReference type="ARBA" id="ARBA00023224"/>
    </source>
</evidence>
<dbReference type="PANTHER" id="PTHR32089">
    <property type="entry name" value="METHYL-ACCEPTING CHEMOTAXIS PROTEIN MCPB"/>
    <property type="match status" value="1"/>
</dbReference>
<reference evidence="5 6" key="2">
    <citation type="submission" date="2008-11" db="EMBL/GenBank/DDBJ databases">
        <authorList>
            <person name="Fulton L."/>
            <person name="Clifton S."/>
            <person name="Fulton B."/>
            <person name="Xu J."/>
            <person name="Minx P."/>
            <person name="Pepin K.H."/>
            <person name="Johnson M."/>
            <person name="Bhonagiri V."/>
            <person name="Nash W.E."/>
            <person name="Mardis E.R."/>
            <person name="Wilson R.K."/>
        </authorList>
    </citation>
    <scope>NUCLEOTIDE SEQUENCE [LARGE SCALE GENOMIC DNA]</scope>
    <source>
        <strain evidence="5 6">ATCC 43243</strain>
    </source>
</reference>
<proteinExistence type="inferred from homology"/>
<dbReference type="Pfam" id="PF13682">
    <property type="entry name" value="CZB"/>
    <property type="match status" value="1"/>
</dbReference>
<evidence type="ECO:0000259" key="4">
    <source>
        <dbReference type="PROSITE" id="PS50111"/>
    </source>
</evidence>
<accession>B7ASQ1</accession>
<organism evidence="5 6">
    <name type="scientific">[Bacteroides] pectinophilus ATCC 43243</name>
    <dbReference type="NCBI Taxonomy" id="483218"/>
    <lineage>
        <taxon>Bacteria</taxon>
        <taxon>Bacillati</taxon>
        <taxon>Bacillota</taxon>
        <taxon>Clostridia</taxon>
        <taxon>Eubacteriales</taxon>
    </lineage>
</organism>
<dbReference type="PRINTS" id="PR00260">
    <property type="entry name" value="CHEMTRNSDUCR"/>
</dbReference>
<dbReference type="GO" id="GO:0006935">
    <property type="term" value="P:chemotaxis"/>
    <property type="evidence" value="ECO:0007669"/>
    <property type="project" value="InterPro"/>
</dbReference>
<dbReference type="Gene3D" id="1.20.120.30">
    <property type="entry name" value="Aspartate receptor, ligand-binding domain"/>
    <property type="match status" value="1"/>
</dbReference>
<keyword evidence="6" id="KW-1185">Reference proteome</keyword>
<evidence type="ECO:0000256" key="3">
    <source>
        <dbReference type="PROSITE-ProRule" id="PRU00284"/>
    </source>
</evidence>
<keyword evidence="1 3" id="KW-0807">Transducer</keyword>
<feature type="domain" description="Methyl-accepting transducer" evidence="4">
    <location>
        <begin position="72"/>
        <end position="285"/>
    </location>
</feature>
<comment type="caution">
    <text evidence="5">The sequence shown here is derived from an EMBL/GenBank/DDBJ whole genome shotgun (WGS) entry which is preliminary data.</text>
</comment>
<dbReference type="AlphaFoldDB" id="B7ASQ1"/>
<dbReference type="PROSITE" id="PS50111">
    <property type="entry name" value="CHEMOTAXIS_TRANSDUC_2"/>
    <property type="match status" value="1"/>
</dbReference>
<dbReference type="PANTHER" id="PTHR32089:SF112">
    <property type="entry name" value="LYSOZYME-LIKE PROTEIN-RELATED"/>
    <property type="match status" value="1"/>
</dbReference>
<evidence type="ECO:0000256" key="2">
    <source>
        <dbReference type="ARBA" id="ARBA00029447"/>
    </source>
</evidence>
<dbReference type="HOGENOM" id="CLU_000445_21_1_9"/>
<dbReference type="SUPFAM" id="SSF58104">
    <property type="entry name" value="Methyl-accepting chemotaxis protein (MCP) signaling domain"/>
    <property type="match status" value="1"/>
</dbReference>
<gene>
    <name evidence="5" type="ORF">BACPEC_02106</name>
</gene>
<dbReference type="Pfam" id="PF00015">
    <property type="entry name" value="MCPsignal"/>
    <property type="match status" value="1"/>
</dbReference>
<dbReference type="SMART" id="SM00283">
    <property type="entry name" value="MA"/>
    <property type="match status" value="1"/>
</dbReference>
<dbReference type="EMBL" id="ABVQ01000036">
    <property type="protein sequence ID" value="EEC57597.1"/>
    <property type="molecule type" value="Genomic_DNA"/>
</dbReference>